<keyword evidence="1" id="KW-0004">4Fe-4S</keyword>
<feature type="domain" description="4Fe-4S ferredoxin-type" evidence="5">
    <location>
        <begin position="5"/>
        <end position="34"/>
    </location>
</feature>
<dbReference type="InterPro" id="IPR050572">
    <property type="entry name" value="Fe-S_Ferredoxin"/>
</dbReference>
<dbReference type="GO" id="GO:0051539">
    <property type="term" value="F:4 iron, 4 sulfur cluster binding"/>
    <property type="evidence" value="ECO:0007669"/>
    <property type="project" value="UniProtKB-KW"/>
</dbReference>
<evidence type="ECO:0000256" key="1">
    <source>
        <dbReference type="ARBA" id="ARBA00022485"/>
    </source>
</evidence>
<evidence type="ECO:0000256" key="3">
    <source>
        <dbReference type="ARBA" id="ARBA00023004"/>
    </source>
</evidence>
<dbReference type="EMBL" id="DSXR01000116">
    <property type="protein sequence ID" value="HGS88178.1"/>
    <property type="molecule type" value="Genomic_DNA"/>
</dbReference>
<evidence type="ECO:0000259" key="5">
    <source>
        <dbReference type="PROSITE" id="PS51379"/>
    </source>
</evidence>
<dbReference type="PROSITE" id="PS51379">
    <property type="entry name" value="4FE4S_FER_2"/>
    <property type="match status" value="2"/>
</dbReference>
<comment type="caution">
    <text evidence="6">The sequence shown here is derived from an EMBL/GenBank/DDBJ whole genome shotgun (WGS) entry which is preliminary data.</text>
</comment>
<dbReference type="GO" id="GO:0046872">
    <property type="term" value="F:metal ion binding"/>
    <property type="evidence" value="ECO:0007669"/>
    <property type="project" value="UniProtKB-KW"/>
</dbReference>
<dbReference type="Pfam" id="PF13187">
    <property type="entry name" value="Fer4_9"/>
    <property type="match status" value="1"/>
</dbReference>
<evidence type="ECO:0000256" key="4">
    <source>
        <dbReference type="ARBA" id="ARBA00023014"/>
    </source>
</evidence>
<keyword evidence="4" id="KW-0411">Iron-sulfur</keyword>
<protein>
    <submittedName>
        <fullName evidence="6">4Fe-4S dicluster domain-containing protein</fullName>
    </submittedName>
</protein>
<name>A0A7C4L0X1_9CHLR</name>
<dbReference type="PANTHER" id="PTHR43687:SF1">
    <property type="entry name" value="FERREDOXIN III"/>
    <property type="match status" value="1"/>
</dbReference>
<dbReference type="AlphaFoldDB" id="A0A7C4L0X1"/>
<dbReference type="SUPFAM" id="SSF54862">
    <property type="entry name" value="4Fe-4S ferredoxins"/>
    <property type="match status" value="1"/>
</dbReference>
<dbReference type="PROSITE" id="PS00198">
    <property type="entry name" value="4FE4S_FER_1"/>
    <property type="match status" value="1"/>
</dbReference>
<accession>A0A7C4L0X1</accession>
<evidence type="ECO:0000313" key="6">
    <source>
        <dbReference type="EMBL" id="HGS88178.1"/>
    </source>
</evidence>
<dbReference type="Gene3D" id="3.30.70.20">
    <property type="match status" value="1"/>
</dbReference>
<dbReference type="InterPro" id="IPR017896">
    <property type="entry name" value="4Fe4S_Fe-S-bd"/>
</dbReference>
<keyword evidence="2" id="KW-0479">Metal-binding</keyword>
<evidence type="ECO:0000256" key="2">
    <source>
        <dbReference type="ARBA" id="ARBA00022723"/>
    </source>
</evidence>
<dbReference type="PANTHER" id="PTHR43687">
    <property type="entry name" value="ADENYLYLSULFATE REDUCTASE, BETA SUBUNIT"/>
    <property type="match status" value="1"/>
</dbReference>
<gene>
    <name evidence="6" type="ORF">ENT17_11265</name>
</gene>
<feature type="domain" description="4Fe-4S ferredoxin-type" evidence="5">
    <location>
        <begin position="35"/>
        <end position="65"/>
    </location>
</feature>
<dbReference type="InterPro" id="IPR017900">
    <property type="entry name" value="4Fe4S_Fe_S_CS"/>
</dbReference>
<reference evidence="6" key="1">
    <citation type="journal article" date="2020" name="mSystems">
        <title>Genome- and Community-Level Interaction Insights into Carbon Utilization and Element Cycling Functions of Hydrothermarchaeota in Hydrothermal Sediment.</title>
        <authorList>
            <person name="Zhou Z."/>
            <person name="Liu Y."/>
            <person name="Xu W."/>
            <person name="Pan J."/>
            <person name="Luo Z.H."/>
            <person name="Li M."/>
        </authorList>
    </citation>
    <scope>NUCLEOTIDE SEQUENCE [LARGE SCALE GENOMIC DNA]</scope>
    <source>
        <strain evidence="6">SpSt-556</strain>
    </source>
</reference>
<organism evidence="6">
    <name type="scientific">Bellilinea caldifistulae</name>
    <dbReference type="NCBI Taxonomy" id="360411"/>
    <lineage>
        <taxon>Bacteria</taxon>
        <taxon>Bacillati</taxon>
        <taxon>Chloroflexota</taxon>
        <taxon>Anaerolineae</taxon>
        <taxon>Anaerolineales</taxon>
        <taxon>Anaerolineaceae</taxon>
        <taxon>Bellilinea</taxon>
    </lineage>
</organism>
<proteinExistence type="predicted"/>
<sequence length="68" mass="7609">MAQNWYPIINEDLCANCNTCVDFCPNGVYVAGDFHPMVVKPENCVEFCRGCSKVCPNDAITYFGDNHN</sequence>
<keyword evidence="3" id="KW-0408">Iron</keyword>